<protein>
    <recommendedName>
        <fullName evidence="3">J domain-containing protein</fullName>
    </recommendedName>
</protein>
<dbReference type="Proteomes" id="UP000249065">
    <property type="component" value="Unassembled WGS sequence"/>
</dbReference>
<evidence type="ECO:0000313" key="1">
    <source>
        <dbReference type="EMBL" id="RAI57244.1"/>
    </source>
</evidence>
<dbReference type="OrthoDB" id="8478996at2"/>
<keyword evidence="2" id="KW-1185">Reference proteome</keyword>
<evidence type="ECO:0000313" key="2">
    <source>
        <dbReference type="Proteomes" id="UP000249065"/>
    </source>
</evidence>
<organism evidence="1 2">
    <name type="scientific">Roseicella frigidaeris</name>
    <dbReference type="NCBI Taxonomy" id="2230885"/>
    <lineage>
        <taxon>Bacteria</taxon>
        <taxon>Pseudomonadati</taxon>
        <taxon>Pseudomonadota</taxon>
        <taxon>Alphaproteobacteria</taxon>
        <taxon>Acetobacterales</taxon>
        <taxon>Roseomonadaceae</taxon>
        <taxon>Roseicella</taxon>
    </lineage>
</organism>
<name>A0A327M4L0_9PROT</name>
<evidence type="ECO:0008006" key="3">
    <source>
        <dbReference type="Google" id="ProtNLM"/>
    </source>
</evidence>
<proteinExistence type="predicted"/>
<reference evidence="2" key="1">
    <citation type="submission" date="2018-06" db="EMBL/GenBank/DDBJ databases">
        <authorList>
            <person name="Khan S.A."/>
        </authorList>
    </citation>
    <scope>NUCLEOTIDE SEQUENCE [LARGE SCALE GENOMIC DNA]</scope>
    <source>
        <strain evidence="2">DB-1506</strain>
    </source>
</reference>
<gene>
    <name evidence="1" type="ORF">DOO78_19655</name>
</gene>
<accession>A0A327M4L0</accession>
<sequence length="143" mass="16422">MVELLGLLLALVLLGLGLSAWRLLRRGAALLRRLAAPARPAVAERRRAWRRGRRLRVARAQARAQAARIAALTAELEASRRALRLARVAMARPGPPEPRFLRAKRAFARQFHPDRLRCAEPERGIRGAIFRQFWQELRRIERE</sequence>
<dbReference type="RefSeq" id="WP_111471575.1">
    <property type="nucleotide sequence ID" value="NZ_QLIX01000019.1"/>
</dbReference>
<dbReference type="EMBL" id="QLIX01000019">
    <property type="protein sequence ID" value="RAI57244.1"/>
    <property type="molecule type" value="Genomic_DNA"/>
</dbReference>
<comment type="caution">
    <text evidence="1">The sequence shown here is derived from an EMBL/GenBank/DDBJ whole genome shotgun (WGS) entry which is preliminary data.</text>
</comment>
<dbReference type="AlphaFoldDB" id="A0A327M4L0"/>